<feature type="region of interest" description="Disordered" evidence="3">
    <location>
        <begin position="133"/>
        <end position="156"/>
    </location>
</feature>
<dbReference type="Gramene" id="TVU24755">
    <property type="protein sequence ID" value="TVU24755"/>
    <property type="gene ID" value="EJB05_27209"/>
</dbReference>
<dbReference type="Gene3D" id="3.20.20.80">
    <property type="entry name" value="Glycosidases"/>
    <property type="match status" value="1"/>
</dbReference>
<dbReference type="GO" id="GO:0005975">
    <property type="term" value="P:carbohydrate metabolic process"/>
    <property type="evidence" value="ECO:0007669"/>
    <property type="project" value="InterPro"/>
</dbReference>
<evidence type="ECO:0000256" key="2">
    <source>
        <dbReference type="RuleBase" id="RU003690"/>
    </source>
</evidence>
<dbReference type="OrthoDB" id="65569at2759"/>
<evidence type="ECO:0000256" key="1">
    <source>
        <dbReference type="ARBA" id="ARBA00010838"/>
    </source>
</evidence>
<feature type="non-terminal residue" evidence="4">
    <location>
        <position position="1"/>
    </location>
</feature>
<dbReference type="AlphaFoldDB" id="A0A5J9UMS4"/>
<sequence length="180" mass="19830">MECYMEILLEIKLQTLQWTNTIATSPFYAYPCAADVDLMKRLNFDGYRFSISLSRIFPDGEGRVNQEGVAYYNNLINYVLKKAVAGLRPTSPGPTSQPNSLSPPSLADEWGPPVILLLSPPVKLLPTVKPPPMPPTNANVSSPIDPSRPSYCSHAEPPSPHMASHLLLCHRVPSIFKADD</sequence>
<dbReference type="GO" id="GO:0008422">
    <property type="term" value="F:beta-glucosidase activity"/>
    <property type="evidence" value="ECO:0007669"/>
    <property type="project" value="TreeGrafter"/>
</dbReference>
<name>A0A5J9UMS4_9POAL</name>
<accession>A0A5J9UMS4</accession>
<proteinExistence type="inferred from homology"/>
<evidence type="ECO:0000256" key="3">
    <source>
        <dbReference type="SAM" id="MobiDB-lite"/>
    </source>
</evidence>
<reference evidence="4 5" key="1">
    <citation type="journal article" date="2019" name="Sci. Rep.">
        <title>A high-quality genome of Eragrostis curvula grass provides insights into Poaceae evolution and supports new strategies to enhance forage quality.</title>
        <authorList>
            <person name="Carballo J."/>
            <person name="Santos B.A.C.M."/>
            <person name="Zappacosta D."/>
            <person name="Garbus I."/>
            <person name="Selva J.P."/>
            <person name="Gallo C.A."/>
            <person name="Diaz A."/>
            <person name="Albertini E."/>
            <person name="Caccamo M."/>
            <person name="Echenique V."/>
        </authorList>
    </citation>
    <scope>NUCLEOTIDE SEQUENCE [LARGE SCALE GENOMIC DNA]</scope>
    <source>
        <strain evidence="5">cv. Victoria</strain>
        <tissue evidence="4">Leaf</tissue>
    </source>
</reference>
<gene>
    <name evidence="4" type="ORF">EJB05_27209</name>
</gene>
<evidence type="ECO:0000313" key="5">
    <source>
        <dbReference type="Proteomes" id="UP000324897"/>
    </source>
</evidence>
<protein>
    <submittedName>
        <fullName evidence="4">Uncharacterized protein</fullName>
    </submittedName>
</protein>
<dbReference type="PANTHER" id="PTHR10353:SF77">
    <property type="entry name" value="BETA-GLUCOSIDASE 7"/>
    <property type="match status" value="1"/>
</dbReference>
<evidence type="ECO:0000313" key="4">
    <source>
        <dbReference type="EMBL" id="TVU24755.1"/>
    </source>
</evidence>
<dbReference type="EMBL" id="RWGY01000013">
    <property type="protein sequence ID" value="TVU24755.1"/>
    <property type="molecule type" value="Genomic_DNA"/>
</dbReference>
<comment type="similarity">
    <text evidence="1 2">Belongs to the glycosyl hydrolase 1 family.</text>
</comment>
<dbReference type="InterPro" id="IPR001360">
    <property type="entry name" value="Glyco_hydro_1"/>
</dbReference>
<dbReference type="SUPFAM" id="SSF51445">
    <property type="entry name" value="(Trans)glycosidases"/>
    <property type="match status" value="1"/>
</dbReference>
<dbReference type="PANTHER" id="PTHR10353">
    <property type="entry name" value="GLYCOSYL HYDROLASE"/>
    <property type="match status" value="1"/>
</dbReference>
<dbReference type="Proteomes" id="UP000324897">
    <property type="component" value="Chromosome 2"/>
</dbReference>
<comment type="caution">
    <text evidence="4">The sequence shown here is derived from an EMBL/GenBank/DDBJ whole genome shotgun (WGS) entry which is preliminary data.</text>
</comment>
<keyword evidence="5" id="KW-1185">Reference proteome</keyword>
<organism evidence="4 5">
    <name type="scientific">Eragrostis curvula</name>
    <name type="common">weeping love grass</name>
    <dbReference type="NCBI Taxonomy" id="38414"/>
    <lineage>
        <taxon>Eukaryota</taxon>
        <taxon>Viridiplantae</taxon>
        <taxon>Streptophyta</taxon>
        <taxon>Embryophyta</taxon>
        <taxon>Tracheophyta</taxon>
        <taxon>Spermatophyta</taxon>
        <taxon>Magnoliopsida</taxon>
        <taxon>Liliopsida</taxon>
        <taxon>Poales</taxon>
        <taxon>Poaceae</taxon>
        <taxon>PACMAD clade</taxon>
        <taxon>Chloridoideae</taxon>
        <taxon>Eragrostideae</taxon>
        <taxon>Eragrostidinae</taxon>
        <taxon>Eragrostis</taxon>
    </lineage>
</organism>
<dbReference type="InterPro" id="IPR017853">
    <property type="entry name" value="GH"/>
</dbReference>
<dbReference type="Pfam" id="PF00232">
    <property type="entry name" value="Glyco_hydro_1"/>
    <property type="match status" value="1"/>
</dbReference>